<dbReference type="Gene3D" id="2.60.200.20">
    <property type="match status" value="2"/>
</dbReference>
<dbReference type="Pfam" id="PF00498">
    <property type="entry name" value="FHA"/>
    <property type="match status" value="2"/>
</dbReference>
<accession>D6PCD1</accession>
<name>D6PCD1_9BACT</name>
<dbReference type="PROSITE" id="PS50006">
    <property type="entry name" value="FHA_DOMAIN"/>
    <property type="match status" value="1"/>
</dbReference>
<evidence type="ECO:0000313" key="2">
    <source>
        <dbReference type="EMBL" id="ADD93382.1"/>
    </source>
</evidence>
<dbReference type="CDD" id="cd00060">
    <property type="entry name" value="FHA"/>
    <property type="match status" value="2"/>
</dbReference>
<dbReference type="SUPFAM" id="SSF49879">
    <property type="entry name" value="SMAD/FHA domain"/>
    <property type="match status" value="2"/>
</dbReference>
<evidence type="ECO:0000259" key="1">
    <source>
        <dbReference type="PROSITE" id="PS50006"/>
    </source>
</evidence>
<dbReference type="SMART" id="SM00240">
    <property type="entry name" value="FHA"/>
    <property type="match status" value="2"/>
</dbReference>
<feature type="domain" description="FHA" evidence="1">
    <location>
        <begin position="141"/>
        <end position="189"/>
    </location>
</feature>
<dbReference type="AlphaFoldDB" id="D6PCD1"/>
<dbReference type="EMBL" id="GU942979">
    <property type="protein sequence ID" value="ADD93382.1"/>
    <property type="molecule type" value="Genomic_DNA"/>
</dbReference>
<organism evidence="2">
    <name type="scientific">uncultured marine bacterium MedDCM-OCT-S01-C143</name>
    <dbReference type="NCBI Taxonomy" id="743046"/>
    <lineage>
        <taxon>Bacteria</taxon>
        <taxon>environmental samples</taxon>
    </lineage>
</organism>
<sequence length="189" mass="21030">MGIAFSVLEVTATGRDPIRCIVDRAIFSVGSNPECDLCLQGKDIAGVQFVLKRQTGGDIVLENCAPTGTRVAGREVKKAFSLENEHIIQFEAVSLRFLFVESSDEESARNTLTLRDLGRKPSAQWVAHFENKKYSITQEGLRIGCGPENELRLSDPWVSGAHATLRIEGDRCFVLDRDSRNGVFWDSKR</sequence>
<dbReference type="InterPro" id="IPR008984">
    <property type="entry name" value="SMAD_FHA_dom_sf"/>
</dbReference>
<proteinExistence type="predicted"/>
<protein>
    <recommendedName>
        <fullName evidence="1">FHA domain-containing protein</fullName>
    </recommendedName>
</protein>
<reference evidence="2" key="1">
    <citation type="journal article" date="2010" name="ISME J.">
        <title>Metagenome of the Mediterranean deep chlorophyll maximum studied by direct and fosmid library 454 pyrosequencing.</title>
        <authorList>
            <person name="Ghai R."/>
            <person name="Martin-Cuadrado A.B."/>
            <person name="Molto A.G."/>
            <person name="Heredia I.G."/>
            <person name="Cabrera R."/>
            <person name="Martin J."/>
            <person name="Verdu M."/>
            <person name="Deschamps P."/>
            <person name="Moreira D."/>
            <person name="Lopez-Garcia P."/>
            <person name="Mira A."/>
            <person name="Rodriguez-Valera F."/>
        </authorList>
    </citation>
    <scope>NUCLEOTIDE SEQUENCE</scope>
</reference>
<dbReference type="InterPro" id="IPR000253">
    <property type="entry name" value="FHA_dom"/>
</dbReference>